<keyword evidence="4" id="KW-1185">Reference proteome</keyword>
<evidence type="ECO:0008006" key="5">
    <source>
        <dbReference type="Google" id="ProtNLM"/>
    </source>
</evidence>
<dbReference type="Gene3D" id="1.25.40.20">
    <property type="entry name" value="Ankyrin repeat-containing domain"/>
    <property type="match status" value="1"/>
</dbReference>
<dbReference type="EMBL" id="JACIJR010000001">
    <property type="protein sequence ID" value="MBB5727760.1"/>
    <property type="molecule type" value="Genomic_DNA"/>
</dbReference>
<organism evidence="3 4">
    <name type="scientific">Sphingomonas prati</name>
    <dbReference type="NCBI Taxonomy" id="1843237"/>
    <lineage>
        <taxon>Bacteria</taxon>
        <taxon>Pseudomonadati</taxon>
        <taxon>Pseudomonadota</taxon>
        <taxon>Alphaproteobacteria</taxon>
        <taxon>Sphingomonadales</taxon>
        <taxon>Sphingomonadaceae</taxon>
        <taxon>Sphingomonas</taxon>
    </lineage>
</organism>
<feature type="repeat" description="ANK" evidence="1">
    <location>
        <begin position="1"/>
        <end position="26"/>
    </location>
</feature>
<gene>
    <name evidence="3" type="ORF">FHS99_000216</name>
</gene>
<dbReference type="PROSITE" id="PS50088">
    <property type="entry name" value="ANK_REPEAT"/>
    <property type="match status" value="1"/>
</dbReference>
<accession>A0A7W9F1T2</accession>
<keyword evidence="1" id="KW-0040">ANK repeat</keyword>
<comment type="caution">
    <text evidence="3">The sequence shown here is derived from an EMBL/GenBank/DDBJ whole genome shotgun (WGS) entry which is preliminary data.</text>
</comment>
<proteinExistence type="predicted"/>
<reference evidence="3 4" key="1">
    <citation type="submission" date="2020-08" db="EMBL/GenBank/DDBJ databases">
        <title>Genomic Encyclopedia of Type Strains, Phase IV (KMG-IV): sequencing the most valuable type-strain genomes for metagenomic binning, comparative biology and taxonomic classification.</title>
        <authorList>
            <person name="Goeker M."/>
        </authorList>
    </citation>
    <scope>NUCLEOTIDE SEQUENCE [LARGE SCALE GENOMIC DNA]</scope>
    <source>
        <strain evidence="3 4">DSM 103336</strain>
    </source>
</reference>
<sequence>MSASFGQWSLVAFLLSRGADPDLKDNQGKSVRTQAAAPDLPPRKPADAAALEQIRARLAHK</sequence>
<evidence type="ECO:0000313" key="3">
    <source>
        <dbReference type="EMBL" id="MBB5727760.1"/>
    </source>
</evidence>
<evidence type="ECO:0000256" key="1">
    <source>
        <dbReference type="PROSITE-ProRule" id="PRU00023"/>
    </source>
</evidence>
<name>A0A7W9F1T2_9SPHN</name>
<feature type="region of interest" description="Disordered" evidence="2">
    <location>
        <begin position="20"/>
        <end position="47"/>
    </location>
</feature>
<dbReference type="InterPro" id="IPR036770">
    <property type="entry name" value="Ankyrin_rpt-contain_sf"/>
</dbReference>
<dbReference type="OrthoDB" id="671583at2"/>
<dbReference type="RefSeq" id="WP_157175227.1">
    <property type="nucleotide sequence ID" value="NZ_BMJP01000001.1"/>
</dbReference>
<dbReference type="Proteomes" id="UP000546701">
    <property type="component" value="Unassembled WGS sequence"/>
</dbReference>
<dbReference type="InterPro" id="IPR002110">
    <property type="entry name" value="Ankyrin_rpt"/>
</dbReference>
<evidence type="ECO:0000256" key="2">
    <source>
        <dbReference type="SAM" id="MobiDB-lite"/>
    </source>
</evidence>
<dbReference type="AlphaFoldDB" id="A0A7W9F1T2"/>
<protein>
    <recommendedName>
        <fullName evidence="5">Ankyrin repeat domain-containing protein</fullName>
    </recommendedName>
</protein>
<dbReference type="SUPFAM" id="SSF48403">
    <property type="entry name" value="Ankyrin repeat"/>
    <property type="match status" value="1"/>
</dbReference>
<evidence type="ECO:0000313" key="4">
    <source>
        <dbReference type="Proteomes" id="UP000546701"/>
    </source>
</evidence>